<keyword evidence="5" id="KW-0812">Transmembrane</keyword>
<protein>
    <submittedName>
        <fullName evidence="7">Methyl-accepting chemotaxis protein</fullName>
    </submittedName>
</protein>
<dbReference type="Gene3D" id="1.10.287.950">
    <property type="entry name" value="Methyl-accepting chemotaxis protein"/>
    <property type="match status" value="1"/>
</dbReference>
<dbReference type="PANTHER" id="PTHR32089">
    <property type="entry name" value="METHYL-ACCEPTING CHEMOTAXIS PROTEIN MCPB"/>
    <property type="match status" value="1"/>
</dbReference>
<evidence type="ECO:0000313" key="7">
    <source>
        <dbReference type="EMBL" id="WPC75411.1"/>
    </source>
</evidence>
<dbReference type="Proteomes" id="UP001304071">
    <property type="component" value="Chromosome 2"/>
</dbReference>
<evidence type="ECO:0000256" key="5">
    <source>
        <dbReference type="SAM" id="Phobius"/>
    </source>
</evidence>
<dbReference type="SUPFAM" id="SSF58104">
    <property type="entry name" value="Methyl-accepting chemotaxis protein (MCP) signaling domain"/>
    <property type="match status" value="1"/>
</dbReference>
<dbReference type="SMART" id="SM00283">
    <property type="entry name" value="MA"/>
    <property type="match status" value="1"/>
</dbReference>
<accession>A0ABZ0QHB8</accession>
<dbReference type="RefSeq" id="WP_261897395.1">
    <property type="nucleotide sequence ID" value="NZ_AP024896.1"/>
</dbReference>
<feature type="domain" description="Methyl-accepting transducer" evidence="6">
    <location>
        <begin position="110"/>
        <end position="343"/>
    </location>
</feature>
<name>A0ABZ0QHB8_9VIBR</name>
<evidence type="ECO:0000313" key="8">
    <source>
        <dbReference type="Proteomes" id="UP001304071"/>
    </source>
</evidence>
<evidence type="ECO:0000256" key="3">
    <source>
        <dbReference type="PROSITE-ProRule" id="PRU00284"/>
    </source>
</evidence>
<evidence type="ECO:0000256" key="4">
    <source>
        <dbReference type="SAM" id="Coils"/>
    </source>
</evidence>
<dbReference type="PROSITE" id="PS50111">
    <property type="entry name" value="CHEMOTAXIS_TRANSDUC_2"/>
    <property type="match status" value="1"/>
</dbReference>
<keyword evidence="2 3" id="KW-0807">Transducer</keyword>
<organism evidence="7 8">
    <name type="scientific">Vibrio porteresiae DSM 19223</name>
    <dbReference type="NCBI Taxonomy" id="1123496"/>
    <lineage>
        <taxon>Bacteria</taxon>
        <taxon>Pseudomonadati</taxon>
        <taxon>Pseudomonadota</taxon>
        <taxon>Gammaproteobacteria</taxon>
        <taxon>Vibrionales</taxon>
        <taxon>Vibrionaceae</taxon>
        <taxon>Vibrio</taxon>
    </lineage>
</organism>
<keyword evidence="5" id="KW-0472">Membrane</keyword>
<evidence type="ECO:0000259" key="6">
    <source>
        <dbReference type="PROSITE" id="PS50111"/>
    </source>
</evidence>
<feature type="transmembrane region" description="Helical" evidence="5">
    <location>
        <begin position="35"/>
        <end position="58"/>
    </location>
</feature>
<keyword evidence="8" id="KW-1185">Reference proteome</keyword>
<feature type="transmembrane region" description="Helical" evidence="5">
    <location>
        <begin position="12"/>
        <end position="29"/>
    </location>
</feature>
<reference evidence="7 8" key="1">
    <citation type="submission" date="2023-11" db="EMBL/GenBank/DDBJ databases">
        <title>Plant-associative lifestyle of Vibrio porteresiae and its evolutionary dynamics.</title>
        <authorList>
            <person name="Rameshkumar N."/>
            <person name="Kirti K."/>
        </authorList>
    </citation>
    <scope>NUCLEOTIDE SEQUENCE [LARGE SCALE GENOMIC DNA]</scope>
    <source>
        <strain evidence="7 8">MSSRF30</strain>
    </source>
</reference>
<dbReference type="Pfam" id="PF00015">
    <property type="entry name" value="MCPsignal"/>
    <property type="match status" value="1"/>
</dbReference>
<evidence type="ECO:0000256" key="2">
    <source>
        <dbReference type="ARBA" id="ARBA00023224"/>
    </source>
</evidence>
<feature type="coiled-coil region" evidence="4">
    <location>
        <begin position="93"/>
        <end position="127"/>
    </location>
</feature>
<sequence length="343" mass="37504">MLFDLPIFRKMLTLDAVVLVLLIAHFAIASTPFSLATYAAILFALAFISTLLTAQTLAQSLQRVQRKLTAQLTTGHRGQLNDTTNPDKIEADLQALMEQCDSQSQRIAVLEQEKTRHAAELNKAQSTDNEQSRLTKTRLDQAARYLQDLQQTAAELADIAHTSVSQSQVVHSDIQGACRNLEASAAATKDDADYITQFKGQLSKLGQSVATINDLALEINQISDQTNLLALNAAIEAARAGEQGRGFAVVADEVRNLATRARTSSSKIEQSIELVIKEADTSTAAMERISSHVDQAVIYTNAEKESMNAVCQRIANVCDQLSHLSSVIDQQQSQLHNVERQFA</sequence>
<proteinExistence type="predicted"/>
<evidence type="ECO:0000256" key="1">
    <source>
        <dbReference type="ARBA" id="ARBA00004370"/>
    </source>
</evidence>
<comment type="subcellular location">
    <subcellularLocation>
        <location evidence="1">Membrane</location>
    </subcellularLocation>
</comment>
<dbReference type="InterPro" id="IPR004089">
    <property type="entry name" value="MCPsignal_dom"/>
</dbReference>
<keyword evidence="5" id="KW-1133">Transmembrane helix</keyword>
<keyword evidence="4" id="KW-0175">Coiled coil</keyword>
<dbReference type="PANTHER" id="PTHR32089:SF112">
    <property type="entry name" value="LYSOZYME-LIKE PROTEIN-RELATED"/>
    <property type="match status" value="1"/>
</dbReference>
<dbReference type="EMBL" id="CP138204">
    <property type="protein sequence ID" value="WPC75411.1"/>
    <property type="molecule type" value="Genomic_DNA"/>
</dbReference>
<gene>
    <name evidence="7" type="ORF">R8Z52_21000</name>
</gene>